<reference evidence="2 3" key="1">
    <citation type="submission" date="2020-08" db="EMBL/GenBank/DDBJ databases">
        <title>Sequencing the genomes of 1000 actinobacteria strains.</title>
        <authorList>
            <person name="Klenk H.-P."/>
        </authorList>
    </citation>
    <scope>NUCLEOTIDE SEQUENCE [LARGE SCALE GENOMIC DNA]</scope>
    <source>
        <strain evidence="2 3">DSM 45809</strain>
    </source>
</reference>
<protein>
    <submittedName>
        <fullName evidence="2">Uncharacterized protein</fullName>
    </submittedName>
</protein>
<accession>A0A7W7H6C0</accession>
<sequence>MPMTPVRTADWRERLDRFGSRAMTTVGDWISPGSRAAPSEPRISALVALVALVGGVLPILIMAVTWARKPEPAPLPSCAGSGYVLADRPAEDRYRPGRQCNSAGGENAVERTGTGVYLVSFEDLGAEGGVAEVTPYSADDRICTLPDWQPDGDDELVRVACFDRAGRAADSGFAARFWHPRDDERTAAYLRFGDPGLDDEYSYNSAGGTNSVDREDIGSYLVSFGQQPSGGAVTVTAVGSAAAVCDVGPPGLPGPLDGSELAVRVHCRDSAGQAVDSQFAVVSGVRHGAAGYLRADHPAEPEYTPTGDTQFNGAGRANAVTRSGPGEYRVSFPGLPAGVGVVQITGYDTAATCVTTPQDQAIEVRVSCRAPSGDPVDARFVAVLWQ</sequence>
<dbReference type="RefSeq" id="WP_185044953.1">
    <property type="nucleotide sequence ID" value="NZ_BAABFG010000005.1"/>
</dbReference>
<comment type="caution">
    <text evidence="2">The sequence shown here is derived from an EMBL/GenBank/DDBJ whole genome shotgun (WGS) entry which is preliminary data.</text>
</comment>
<dbReference type="AlphaFoldDB" id="A0A7W7H6C0"/>
<name>A0A7W7H6C0_9ACTN</name>
<proteinExistence type="predicted"/>
<organism evidence="2 3">
    <name type="scientific">Actinoplanes octamycinicus</name>
    <dbReference type="NCBI Taxonomy" id="135948"/>
    <lineage>
        <taxon>Bacteria</taxon>
        <taxon>Bacillati</taxon>
        <taxon>Actinomycetota</taxon>
        <taxon>Actinomycetes</taxon>
        <taxon>Micromonosporales</taxon>
        <taxon>Micromonosporaceae</taxon>
        <taxon>Actinoplanes</taxon>
    </lineage>
</organism>
<keyword evidence="1" id="KW-0472">Membrane</keyword>
<gene>
    <name evidence="2" type="ORF">BJY16_008279</name>
</gene>
<evidence type="ECO:0000256" key="1">
    <source>
        <dbReference type="SAM" id="Phobius"/>
    </source>
</evidence>
<dbReference type="EMBL" id="JACHNB010000001">
    <property type="protein sequence ID" value="MBB4744820.1"/>
    <property type="molecule type" value="Genomic_DNA"/>
</dbReference>
<keyword evidence="3" id="KW-1185">Reference proteome</keyword>
<dbReference type="Proteomes" id="UP000546162">
    <property type="component" value="Unassembled WGS sequence"/>
</dbReference>
<keyword evidence="1" id="KW-1133">Transmembrane helix</keyword>
<keyword evidence="1" id="KW-0812">Transmembrane</keyword>
<feature type="transmembrane region" description="Helical" evidence="1">
    <location>
        <begin position="43"/>
        <end position="67"/>
    </location>
</feature>
<evidence type="ECO:0000313" key="3">
    <source>
        <dbReference type="Proteomes" id="UP000546162"/>
    </source>
</evidence>
<evidence type="ECO:0000313" key="2">
    <source>
        <dbReference type="EMBL" id="MBB4744820.1"/>
    </source>
</evidence>